<reference evidence="1 2" key="1">
    <citation type="submission" date="2016-10" db="EMBL/GenBank/DDBJ databases">
        <authorList>
            <person name="de Groot N.N."/>
        </authorList>
    </citation>
    <scope>NUCLEOTIDE SEQUENCE [LARGE SCALE GENOMIC DNA]</scope>
    <source>
        <strain evidence="1 2">StLB037</strain>
    </source>
</reference>
<name>A0A1H0S4C0_MICTS</name>
<dbReference type="AlphaFoldDB" id="A0A1H0S4C0"/>
<dbReference type="EMBL" id="FNJN01000008">
    <property type="protein sequence ID" value="SDP36534.1"/>
    <property type="molecule type" value="Genomic_DNA"/>
</dbReference>
<dbReference type="Proteomes" id="UP000186456">
    <property type="component" value="Unassembled WGS sequence"/>
</dbReference>
<evidence type="ECO:0000313" key="2">
    <source>
        <dbReference type="Proteomes" id="UP000186456"/>
    </source>
</evidence>
<organism evidence="1 2">
    <name type="scientific">Microbacterium testaceum (strain StLB037)</name>
    <dbReference type="NCBI Taxonomy" id="979556"/>
    <lineage>
        <taxon>Bacteria</taxon>
        <taxon>Bacillati</taxon>
        <taxon>Actinomycetota</taxon>
        <taxon>Actinomycetes</taxon>
        <taxon>Micrococcales</taxon>
        <taxon>Microbacteriaceae</taxon>
        <taxon>Microbacterium</taxon>
    </lineage>
</organism>
<gene>
    <name evidence="1" type="ORF">SAMN04487788_3189</name>
</gene>
<protein>
    <submittedName>
        <fullName evidence="1">Uncharacterized protein</fullName>
    </submittedName>
</protein>
<accession>A0A1H0S4C0</accession>
<sequence length="372" mass="41093">MGGATNVGFEGQADTAGSAVGLDGVAMKIISSWFYTHGDGELGAYAQMRGHIASEGFRDVYRRCIAVFFATARLVEPTARLVLFSNVTWDGSASRVSHEVEVLLRRLGVEIVQIPYSHEPPATWPAAWRNQFFVLDVLKWAAQTLLPDDEILVLDSDMVWTGSPRASNMWRRVREDGGIALSIDYAPDESVNSMSRREMTQKMAGLDDAAPPLAYCGGEFVALSGKIVQAYYLEAAAILLENIDRSAGGTLYAFEEAHVLSVANSRIGIQAGSANFYVKRLWTQPLKYKNVRDDDVALPLWHLPAEKRYGIRRLYKRFTSDALSHSVEEAGHGLRPIAVGTLGACLGIPKNSPFKWVRDVSRASWGKLRINR</sequence>
<evidence type="ECO:0000313" key="1">
    <source>
        <dbReference type="EMBL" id="SDP36534.1"/>
    </source>
</evidence>
<proteinExistence type="predicted"/>